<feature type="domain" description="Sulfatase N-terminal" evidence="3">
    <location>
        <begin position="2"/>
        <end position="357"/>
    </location>
</feature>
<accession>S0FSN9</accession>
<dbReference type="PANTHER" id="PTHR42693:SF33">
    <property type="entry name" value="ARYLSULFATASE"/>
    <property type="match status" value="1"/>
</dbReference>
<comment type="similarity">
    <text evidence="1">Belongs to the sulfatase family.</text>
</comment>
<sequence>MKNILFIMTDQHRYDHVGYSGCGKVDTPNIDRISQGTAFTRCNTVNPICQPARTALAAGRYPHQIGTLAMSGDFSLQIPTFMKALQKKGYQTEAVGKLHYLQTWHWGAQRGKVLDLTGLNGKIREYGYDYVWEAAGKQLMEKSYCDYSRYLEDRGLYEQYLDFAAASGPNYDTPDKRPQDNGEPFPLPEEHYPDIVIADRVIERIKNRPANKPLMMLCSFLCPHKPFDPPASYLDRQEYREEEDFIPGKKPLSEEDKKHLYRKRRAYRAMIHLIDDQVGRLFKVLEEEGILDETVIIFTSDHGEMMGDHFLIQKSVPYKEAVTVPTAVRHPDYLTGGVNSSPVELTDLTATILELAGLDPQKALGREWPAFNNIIPCRSLMPIIRGEAGQIREFAFTECSNEWQMIQTKDWKYIYYPARNMEDSPAELFFDSSKDPEELVNLAGRSEYQEAVEWCRSRRISVMDTTLAAQLTWAPLNLTE</sequence>
<evidence type="ECO:0000313" key="4">
    <source>
        <dbReference type="EMBL" id="EMS71543.1"/>
    </source>
</evidence>
<organism evidence="4 5">
    <name type="scientific">Ruminiclostridium cellobioparum subsp. termitidis CT1112</name>
    <dbReference type="NCBI Taxonomy" id="1195236"/>
    <lineage>
        <taxon>Bacteria</taxon>
        <taxon>Bacillati</taxon>
        <taxon>Bacillota</taxon>
        <taxon>Clostridia</taxon>
        <taxon>Eubacteriales</taxon>
        <taxon>Oscillospiraceae</taxon>
        <taxon>Ruminiclostridium</taxon>
    </lineage>
</organism>
<feature type="region of interest" description="Disordered" evidence="2">
    <location>
        <begin position="168"/>
        <end position="188"/>
    </location>
</feature>
<name>S0FSN9_RUMCE</name>
<dbReference type="PANTHER" id="PTHR42693">
    <property type="entry name" value="ARYLSULFATASE FAMILY MEMBER"/>
    <property type="match status" value="1"/>
</dbReference>
<evidence type="ECO:0000256" key="1">
    <source>
        <dbReference type="ARBA" id="ARBA00008779"/>
    </source>
</evidence>
<dbReference type="InterPro" id="IPR000917">
    <property type="entry name" value="Sulfatase_N"/>
</dbReference>
<dbReference type="EMBL" id="AORV01000036">
    <property type="protein sequence ID" value="EMS71543.1"/>
    <property type="molecule type" value="Genomic_DNA"/>
</dbReference>
<dbReference type="Gene3D" id="3.40.720.10">
    <property type="entry name" value="Alkaline Phosphatase, subunit A"/>
    <property type="match status" value="1"/>
</dbReference>
<protein>
    <submittedName>
        <fullName evidence="4">Arylsulfatase A</fullName>
    </submittedName>
</protein>
<reference evidence="4 5" key="1">
    <citation type="journal article" date="2013" name="Genome Announc.">
        <title>Draft Genome Sequence of the Cellulolytic, Mesophilic, Anaerobic Bacterium Clostridium termitidis Strain CT1112 (DSM 5398).</title>
        <authorList>
            <person name="Lal S."/>
            <person name="Ramachandran U."/>
            <person name="Zhang X."/>
            <person name="Munir R."/>
            <person name="Sparling R."/>
            <person name="Levin D.B."/>
        </authorList>
    </citation>
    <scope>NUCLEOTIDE SEQUENCE [LARGE SCALE GENOMIC DNA]</scope>
    <source>
        <strain evidence="4 5">CT1112</strain>
    </source>
</reference>
<dbReference type="AlphaFoldDB" id="S0FSN9"/>
<dbReference type="GO" id="GO:0004065">
    <property type="term" value="F:arylsulfatase activity"/>
    <property type="evidence" value="ECO:0007669"/>
    <property type="project" value="TreeGrafter"/>
</dbReference>
<comment type="caution">
    <text evidence="4">The sequence shown here is derived from an EMBL/GenBank/DDBJ whole genome shotgun (WGS) entry which is preliminary data.</text>
</comment>
<dbReference type="STRING" id="1195236.CTER_2563"/>
<evidence type="ECO:0000313" key="5">
    <source>
        <dbReference type="Proteomes" id="UP000014155"/>
    </source>
</evidence>
<dbReference type="eggNOG" id="COG3119">
    <property type="taxonomic scope" value="Bacteria"/>
</dbReference>
<dbReference type="InterPro" id="IPR017850">
    <property type="entry name" value="Alkaline_phosphatase_core_sf"/>
</dbReference>
<dbReference type="Proteomes" id="UP000014155">
    <property type="component" value="Unassembled WGS sequence"/>
</dbReference>
<dbReference type="PATRIC" id="fig|1195236.3.peg.2880"/>
<dbReference type="InterPro" id="IPR050738">
    <property type="entry name" value="Sulfatase"/>
</dbReference>
<keyword evidence="5" id="KW-1185">Reference proteome</keyword>
<evidence type="ECO:0000259" key="3">
    <source>
        <dbReference type="Pfam" id="PF00884"/>
    </source>
</evidence>
<dbReference type="Pfam" id="PF00884">
    <property type="entry name" value="Sulfatase"/>
    <property type="match status" value="1"/>
</dbReference>
<dbReference type="SUPFAM" id="SSF53649">
    <property type="entry name" value="Alkaline phosphatase-like"/>
    <property type="match status" value="1"/>
</dbReference>
<proteinExistence type="inferred from homology"/>
<gene>
    <name evidence="4" type="ORF">CTER_2563</name>
</gene>
<evidence type="ECO:0000256" key="2">
    <source>
        <dbReference type="SAM" id="MobiDB-lite"/>
    </source>
</evidence>
<dbReference type="RefSeq" id="WP_004626333.1">
    <property type="nucleotide sequence ID" value="NZ_AORV01000036.1"/>
</dbReference>